<keyword evidence="3 4" id="KW-0378">Hydrolase</keyword>
<dbReference type="InterPro" id="IPR020476">
    <property type="entry name" value="Nudix_hydrolase"/>
</dbReference>
<dbReference type="GO" id="GO:0019693">
    <property type="term" value="P:ribose phosphate metabolic process"/>
    <property type="evidence" value="ECO:0007669"/>
    <property type="project" value="TreeGrafter"/>
</dbReference>
<dbReference type="SUPFAM" id="SSF55811">
    <property type="entry name" value="Nudix"/>
    <property type="match status" value="1"/>
</dbReference>
<evidence type="ECO:0000313" key="8">
    <source>
        <dbReference type="Proteomes" id="UP000555728"/>
    </source>
</evidence>
<evidence type="ECO:0000313" key="7">
    <source>
        <dbReference type="EMBL" id="MBB4286562.1"/>
    </source>
</evidence>
<comment type="cofactor">
    <cofactor evidence="4">
        <name>a divalent metal cation</name>
        <dbReference type="ChEBI" id="CHEBI:60240"/>
    </cofactor>
</comment>
<dbReference type="PANTHER" id="PTHR11839:SF22">
    <property type="entry name" value="NUDIX HYDROLASE 26, CHLOROPLASTIC"/>
    <property type="match status" value="1"/>
</dbReference>
<dbReference type="RefSeq" id="WP_184435520.1">
    <property type="nucleotide sequence ID" value="NZ_JACIGI010000018.1"/>
</dbReference>
<comment type="function">
    <text evidence="4">Accelerates the degradation of transcripts by removing pyrophosphate from the 5'-end of triphosphorylated RNA, leading to a more labile monophosphorylated state that can stimulate subsequent ribonuclease cleavage.</text>
</comment>
<proteinExistence type="inferred from homology"/>
<dbReference type="GO" id="GO:0008893">
    <property type="term" value="F:guanosine-3',5'-bis(diphosphate) 3'-diphosphatase activity"/>
    <property type="evidence" value="ECO:0007669"/>
    <property type="project" value="TreeGrafter"/>
</dbReference>
<keyword evidence="8" id="KW-1185">Reference proteome</keyword>
<sequence length="183" mass="20722">MADARGTRDHETAPDTETAAGAALPYRRGVGVMLTNPAGRVFVAQRIDVQAEAWQMPQGGIDPGEDPLETAWRELEEETGVPPHLTEVIDETPGWLRYDLPADLRGRLWHGRYRGQEQKWFLMRFLGRDADVNLETDHPEFSAWRWVPPEHLVDLIIPFKRGLYAQVLDAFTPTLRRLAAADA</sequence>
<evidence type="ECO:0000256" key="4">
    <source>
        <dbReference type="HAMAP-Rule" id="MF_00298"/>
    </source>
</evidence>
<feature type="region of interest" description="Disordered" evidence="5">
    <location>
        <begin position="1"/>
        <end position="21"/>
    </location>
</feature>
<evidence type="ECO:0000256" key="1">
    <source>
        <dbReference type="ARBA" id="ARBA00001936"/>
    </source>
</evidence>
<protein>
    <recommendedName>
        <fullName evidence="4">RNA pyrophosphohydrolase</fullName>
        <ecNumber evidence="4">3.6.1.-</ecNumber>
    </recommendedName>
    <alternativeName>
        <fullName evidence="4">(Di)nucleoside polyphosphate hydrolase</fullName>
    </alternativeName>
</protein>
<dbReference type="NCBIfam" id="NF001937">
    <property type="entry name" value="PRK00714.1-4"/>
    <property type="match status" value="1"/>
</dbReference>
<dbReference type="NCBIfam" id="NF001938">
    <property type="entry name" value="PRK00714.1-5"/>
    <property type="match status" value="1"/>
</dbReference>
<dbReference type="GO" id="GO:0006753">
    <property type="term" value="P:nucleoside phosphate metabolic process"/>
    <property type="evidence" value="ECO:0007669"/>
    <property type="project" value="TreeGrafter"/>
</dbReference>
<dbReference type="NCBIfam" id="NF001936">
    <property type="entry name" value="PRK00714.1-3"/>
    <property type="match status" value="1"/>
</dbReference>
<dbReference type="PROSITE" id="PS00893">
    <property type="entry name" value="NUDIX_BOX"/>
    <property type="match status" value="1"/>
</dbReference>
<comment type="similarity">
    <text evidence="4">Belongs to the Nudix hydrolase family. RppH subfamily.</text>
</comment>
<dbReference type="CDD" id="cd03671">
    <property type="entry name" value="NUDIX_Ap4A_hydrolase_plant_like"/>
    <property type="match status" value="1"/>
</dbReference>
<dbReference type="Pfam" id="PF00293">
    <property type="entry name" value="NUDIX"/>
    <property type="match status" value="1"/>
</dbReference>
<comment type="caution">
    <text evidence="7">The sequence shown here is derived from an EMBL/GenBank/DDBJ whole genome shotgun (WGS) entry which is preliminary data.</text>
</comment>
<dbReference type="PRINTS" id="PR00502">
    <property type="entry name" value="NUDIXFAMILY"/>
</dbReference>
<dbReference type="GO" id="GO:0034432">
    <property type="term" value="F:bis(5'-adenosyl)-pentaphosphatase activity"/>
    <property type="evidence" value="ECO:0007669"/>
    <property type="project" value="TreeGrafter"/>
</dbReference>
<gene>
    <name evidence="4" type="primary">rppH</name>
    <name evidence="4" type="synonym">nudH</name>
    <name evidence="7" type="ORF">GGD88_002296</name>
</gene>
<feature type="short sequence motif" description="Nudix box" evidence="4">
    <location>
        <begin position="59"/>
        <end position="80"/>
    </location>
</feature>
<dbReference type="InterPro" id="IPR000086">
    <property type="entry name" value="NUDIX_hydrolase_dom"/>
</dbReference>
<feature type="domain" description="Nudix hydrolase" evidence="6">
    <location>
        <begin position="25"/>
        <end position="169"/>
    </location>
</feature>
<evidence type="ECO:0000256" key="5">
    <source>
        <dbReference type="SAM" id="MobiDB-lite"/>
    </source>
</evidence>
<dbReference type="AlphaFoldDB" id="A0A7W6WLM5"/>
<name>A0A7W6WLM5_9PROT</name>
<comment type="cofactor">
    <cofactor evidence="2">
        <name>Mg(2+)</name>
        <dbReference type="ChEBI" id="CHEBI:18420"/>
    </cofactor>
</comment>
<dbReference type="Proteomes" id="UP000555728">
    <property type="component" value="Unassembled WGS sequence"/>
</dbReference>
<dbReference type="InterPro" id="IPR015797">
    <property type="entry name" value="NUDIX_hydrolase-like_dom_sf"/>
</dbReference>
<reference evidence="7 8" key="1">
    <citation type="submission" date="2020-08" db="EMBL/GenBank/DDBJ databases">
        <title>Genome sequencing of Purple Non-Sulfur Bacteria from various extreme environments.</title>
        <authorList>
            <person name="Mayer M."/>
        </authorList>
    </citation>
    <scope>NUCLEOTIDE SEQUENCE [LARGE SCALE GENOMIC DNA]</scope>
    <source>
        <strain evidence="7 8">JA135</strain>
    </source>
</reference>
<feature type="compositionally biased region" description="Basic and acidic residues" evidence="5">
    <location>
        <begin position="1"/>
        <end position="13"/>
    </location>
</feature>
<evidence type="ECO:0000259" key="6">
    <source>
        <dbReference type="PROSITE" id="PS51462"/>
    </source>
</evidence>
<evidence type="ECO:0000256" key="2">
    <source>
        <dbReference type="ARBA" id="ARBA00001946"/>
    </source>
</evidence>
<dbReference type="InterPro" id="IPR022927">
    <property type="entry name" value="RppH"/>
</dbReference>
<dbReference type="PROSITE" id="PS51462">
    <property type="entry name" value="NUDIX"/>
    <property type="match status" value="1"/>
</dbReference>
<dbReference type="HAMAP" id="MF_00298">
    <property type="entry name" value="Nudix_RppH"/>
    <property type="match status" value="1"/>
</dbReference>
<dbReference type="Gene3D" id="3.90.79.10">
    <property type="entry name" value="Nucleoside Triphosphate Pyrophosphohydrolase"/>
    <property type="match status" value="1"/>
</dbReference>
<accession>A0A7W6WLM5</accession>
<comment type="cofactor">
    <cofactor evidence="1">
        <name>Mn(2+)</name>
        <dbReference type="ChEBI" id="CHEBI:29035"/>
    </cofactor>
</comment>
<dbReference type="PANTHER" id="PTHR11839">
    <property type="entry name" value="UDP/ADP-SUGAR PYROPHOSPHATASE"/>
    <property type="match status" value="1"/>
</dbReference>
<organism evidence="7 8">
    <name type="scientific">Roseospira goensis</name>
    <dbReference type="NCBI Taxonomy" id="391922"/>
    <lineage>
        <taxon>Bacteria</taxon>
        <taxon>Pseudomonadati</taxon>
        <taxon>Pseudomonadota</taxon>
        <taxon>Alphaproteobacteria</taxon>
        <taxon>Rhodospirillales</taxon>
        <taxon>Rhodospirillaceae</taxon>
        <taxon>Roseospira</taxon>
    </lineage>
</organism>
<dbReference type="EC" id="3.6.1.-" evidence="4"/>
<evidence type="ECO:0000256" key="3">
    <source>
        <dbReference type="ARBA" id="ARBA00022801"/>
    </source>
</evidence>
<dbReference type="InterPro" id="IPR020084">
    <property type="entry name" value="NUDIX_hydrolase_CS"/>
</dbReference>
<dbReference type="EMBL" id="JACIGI010000018">
    <property type="protein sequence ID" value="MBB4286562.1"/>
    <property type="molecule type" value="Genomic_DNA"/>
</dbReference>